<dbReference type="SUPFAM" id="SSF53244">
    <property type="entry name" value="MurD-like peptide ligases, peptide-binding domain"/>
    <property type="match status" value="1"/>
</dbReference>
<sequence>MQALVRVDVPRRVAVLGTMAELGEDAALAHREIAELASSLGVDVVAVDEPRYGDGVVHVGDAAAAADYLASLDAPLAVLVKGSTGRGVGAGRRAARLRPLGPVGEILGPVGGKQGPVGGDEGPVGD</sequence>
<keyword evidence="3" id="KW-1185">Reference proteome</keyword>
<gene>
    <name evidence="2" type="ORF">nbrc107697_26930</name>
</gene>
<dbReference type="InterPro" id="IPR036615">
    <property type="entry name" value="Mur_ligase_C_dom_sf"/>
</dbReference>
<dbReference type="AlphaFoldDB" id="A0A7I9UZP4"/>
<dbReference type="RefSeq" id="WP_228460876.1">
    <property type="nucleotide sequence ID" value="NZ_BJOU01000006.1"/>
</dbReference>
<dbReference type="Proteomes" id="UP000444980">
    <property type="component" value="Unassembled WGS sequence"/>
</dbReference>
<evidence type="ECO:0000313" key="2">
    <source>
        <dbReference type="EMBL" id="GED98654.1"/>
    </source>
</evidence>
<evidence type="ECO:0000256" key="1">
    <source>
        <dbReference type="SAM" id="MobiDB-lite"/>
    </source>
</evidence>
<dbReference type="GO" id="GO:0016881">
    <property type="term" value="F:acid-amino acid ligase activity"/>
    <property type="evidence" value="ECO:0007669"/>
    <property type="project" value="InterPro"/>
</dbReference>
<reference evidence="3" key="1">
    <citation type="submission" date="2019-06" db="EMBL/GenBank/DDBJ databases">
        <title>Gordonia isolated from sludge of a wastewater treatment plant.</title>
        <authorList>
            <person name="Tamura T."/>
            <person name="Aoyama K."/>
            <person name="Kang Y."/>
            <person name="Saito S."/>
            <person name="Akiyama N."/>
            <person name="Yazawa K."/>
            <person name="Gonoi T."/>
            <person name="Mikami Y."/>
        </authorList>
    </citation>
    <scope>NUCLEOTIDE SEQUENCE [LARGE SCALE GENOMIC DNA]</scope>
    <source>
        <strain evidence="3">NBRC 107697</strain>
    </source>
</reference>
<dbReference type="Gene3D" id="3.90.190.20">
    <property type="entry name" value="Mur ligase, C-terminal domain"/>
    <property type="match status" value="1"/>
</dbReference>
<accession>A0A7I9UZP4</accession>
<proteinExistence type="predicted"/>
<comment type="caution">
    <text evidence="2">The sequence shown here is derived from an EMBL/GenBank/DDBJ whole genome shotgun (WGS) entry which is preliminary data.</text>
</comment>
<name>A0A7I9UZP4_9ACTN</name>
<evidence type="ECO:0000313" key="3">
    <source>
        <dbReference type="Proteomes" id="UP000444980"/>
    </source>
</evidence>
<organism evidence="2 3">
    <name type="scientific">Gordonia crocea</name>
    <dbReference type="NCBI Taxonomy" id="589162"/>
    <lineage>
        <taxon>Bacteria</taxon>
        <taxon>Bacillati</taxon>
        <taxon>Actinomycetota</taxon>
        <taxon>Actinomycetes</taxon>
        <taxon>Mycobacteriales</taxon>
        <taxon>Gordoniaceae</taxon>
        <taxon>Gordonia</taxon>
    </lineage>
</organism>
<dbReference type="EMBL" id="BJOU01000006">
    <property type="protein sequence ID" value="GED98654.1"/>
    <property type="molecule type" value="Genomic_DNA"/>
</dbReference>
<protein>
    <submittedName>
        <fullName evidence="2">Uncharacterized protein</fullName>
    </submittedName>
</protein>
<feature type="compositionally biased region" description="Gly residues" evidence="1">
    <location>
        <begin position="109"/>
        <end position="126"/>
    </location>
</feature>
<feature type="region of interest" description="Disordered" evidence="1">
    <location>
        <begin position="105"/>
        <end position="126"/>
    </location>
</feature>